<evidence type="ECO:0000256" key="4">
    <source>
        <dbReference type="ARBA" id="ARBA00023136"/>
    </source>
</evidence>
<feature type="transmembrane region" description="Helical" evidence="5">
    <location>
        <begin position="166"/>
        <end position="185"/>
    </location>
</feature>
<evidence type="ECO:0000313" key="8">
    <source>
        <dbReference type="Proteomes" id="UP001500121"/>
    </source>
</evidence>
<feature type="transmembrane region" description="Helical" evidence="5">
    <location>
        <begin position="102"/>
        <end position="125"/>
    </location>
</feature>
<dbReference type="PANTHER" id="PTHR23542:SF1">
    <property type="entry name" value="MAJOR FACILITATOR SUPERFAMILY (MFS) PROFILE DOMAIN-CONTAINING PROTEIN"/>
    <property type="match status" value="1"/>
</dbReference>
<feature type="transmembrane region" description="Helical" evidence="5">
    <location>
        <begin position="295"/>
        <end position="314"/>
    </location>
</feature>
<evidence type="ECO:0000313" key="7">
    <source>
        <dbReference type="EMBL" id="GAA4739180.1"/>
    </source>
</evidence>
<evidence type="ECO:0000256" key="2">
    <source>
        <dbReference type="ARBA" id="ARBA00022692"/>
    </source>
</evidence>
<protein>
    <recommendedName>
        <fullName evidence="6">Major facilitator superfamily (MFS) profile domain-containing protein</fullName>
    </recommendedName>
</protein>
<dbReference type="InterPro" id="IPR020846">
    <property type="entry name" value="MFS_dom"/>
</dbReference>
<dbReference type="RefSeq" id="WP_345479603.1">
    <property type="nucleotide sequence ID" value="NZ_BAABLP010000001.1"/>
</dbReference>
<dbReference type="Pfam" id="PF07690">
    <property type="entry name" value="MFS_1"/>
    <property type="match status" value="1"/>
</dbReference>
<evidence type="ECO:0000259" key="6">
    <source>
        <dbReference type="PROSITE" id="PS50850"/>
    </source>
</evidence>
<keyword evidence="8" id="KW-1185">Reference proteome</keyword>
<feature type="transmembrane region" description="Helical" evidence="5">
    <location>
        <begin position="351"/>
        <end position="369"/>
    </location>
</feature>
<feature type="transmembrane region" description="Helical" evidence="5">
    <location>
        <begin position="238"/>
        <end position="259"/>
    </location>
</feature>
<comment type="subcellular location">
    <subcellularLocation>
        <location evidence="1">Cell membrane</location>
        <topology evidence="1">Multi-pass membrane protein</topology>
    </subcellularLocation>
</comment>
<feature type="transmembrane region" description="Helical" evidence="5">
    <location>
        <begin position="137"/>
        <end position="160"/>
    </location>
</feature>
<dbReference type="Gene3D" id="1.20.1250.20">
    <property type="entry name" value="MFS general substrate transporter like domains"/>
    <property type="match status" value="1"/>
</dbReference>
<keyword evidence="2 5" id="KW-0812">Transmembrane</keyword>
<comment type="caution">
    <text evidence="7">The sequence shown here is derived from an EMBL/GenBank/DDBJ whole genome shotgun (WGS) entry which is preliminary data.</text>
</comment>
<evidence type="ECO:0000256" key="1">
    <source>
        <dbReference type="ARBA" id="ARBA00004651"/>
    </source>
</evidence>
<feature type="transmembrane region" description="Helical" evidence="5">
    <location>
        <begin position="48"/>
        <end position="70"/>
    </location>
</feature>
<dbReference type="SUPFAM" id="SSF103473">
    <property type="entry name" value="MFS general substrate transporter"/>
    <property type="match status" value="1"/>
</dbReference>
<dbReference type="InterPro" id="IPR036259">
    <property type="entry name" value="MFS_trans_sf"/>
</dbReference>
<organism evidence="7 8">
    <name type="scientific">Amnibacterium soli</name>
    <dbReference type="NCBI Taxonomy" id="1282736"/>
    <lineage>
        <taxon>Bacteria</taxon>
        <taxon>Bacillati</taxon>
        <taxon>Actinomycetota</taxon>
        <taxon>Actinomycetes</taxon>
        <taxon>Micrococcales</taxon>
        <taxon>Microbacteriaceae</taxon>
        <taxon>Amnibacterium</taxon>
    </lineage>
</organism>
<evidence type="ECO:0000256" key="5">
    <source>
        <dbReference type="SAM" id="Phobius"/>
    </source>
</evidence>
<reference evidence="8" key="1">
    <citation type="journal article" date="2019" name="Int. J. Syst. Evol. Microbiol.">
        <title>The Global Catalogue of Microorganisms (GCM) 10K type strain sequencing project: providing services to taxonomists for standard genome sequencing and annotation.</title>
        <authorList>
            <consortium name="The Broad Institute Genomics Platform"/>
            <consortium name="The Broad Institute Genome Sequencing Center for Infectious Disease"/>
            <person name="Wu L."/>
            <person name="Ma J."/>
        </authorList>
    </citation>
    <scope>NUCLEOTIDE SEQUENCE [LARGE SCALE GENOMIC DNA]</scope>
    <source>
        <strain evidence="8">JCM 19015</strain>
    </source>
</reference>
<dbReference type="PROSITE" id="PS50850">
    <property type="entry name" value="MFS"/>
    <property type="match status" value="1"/>
</dbReference>
<sequence length="392" mass="37328">MRTYGRLLRQPSTAVSLIAALVGAVPIGMWPLAIVLGALDAGGSAADAGLLAAVFGAGNAIGVVTQGALLARVRASVLLPAFAVLGLVAAVLLHGGSGTTGAALAGSALAGLAIPAITPAVRGRFATSVPGADRPGAYALVNVLFQAGIAIGPLVAAALASTGFVAVAPALAAALGLGAALLLAAAHRGRPAAAPAGVPAHVGRTVAGRGVLVLLGIAASAGFGIGTLQVLVPVRSGAAASGAAFALLALAEVAGAVLVGGRVGPRSATPMLLAGTAVMAGVYLVLVAGAGAVTAAVVLGLATAVQSLGSALLLDRFVPPTRVPAVFAVQVAVLIVGAAIGSLVAGTAPDAAFLIAGGLLLVAAVVAAVTTRRAVHRRPAALGSDVRPAHAR</sequence>
<dbReference type="EMBL" id="BAABLP010000001">
    <property type="protein sequence ID" value="GAA4739180.1"/>
    <property type="molecule type" value="Genomic_DNA"/>
</dbReference>
<proteinExistence type="predicted"/>
<keyword evidence="3 5" id="KW-1133">Transmembrane helix</keyword>
<accession>A0ABP8YVW3</accession>
<keyword evidence="4 5" id="KW-0472">Membrane</keyword>
<name>A0ABP8YVW3_9MICO</name>
<feature type="transmembrane region" description="Helical" evidence="5">
    <location>
        <begin position="12"/>
        <end position="36"/>
    </location>
</feature>
<feature type="domain" description="Major facilitator superfamily (MFS) profile" evidence="6">
    <location>
        <begin position="12"/>
        <end position="375"/>
    </location>
</feature>
<evidence type="ECO:0000256" key="3">
    <source>
        <dbReference type="ARBA" id="ARBA00022989"/>
    </source>
</evidence>
<feature type="transmembrane region" description="Helical" evidence="5">
    <location>
        <begin position="271"/>
        <end position="289"/>
    </location>
</feature>
<feature type="transmembrane region" description="Helical" evidence="5">
    <location>
        <begin position="77"/>
        <end position="96"/>
    </location>
</feature>
<feature type="transmembrane region" description="Helical" evidence="5">
    <location>
        <begin position="206"/>
        <end position="232"/>
    </location>
</feature>
<gene>
    <name evidence="7" type="ORF">GCM10025783_07440</name>
</gene>
<dbReference type="Proteomes" id="UP001500121">
    <property type="component" value="Unassembled WGS sequence"/>
</dbReference>
<dbReference type="PANTHER" id="PTHR23542">
    <property type="match status" value="1"/>
</dbReference>
<feature type="transmembrane region" description="Helical" evidence="5">
    <location>
        <begin position="326"/>
        <end position="345"/>
    </location>
</feature>
<dbReference type="InterPro" id="IPR011701">
    <property type="entry name" value="MFS"/>
</dbReference>